<dbReference type="KEGG" id="spar:SPRG_13807"/>
<dbReference type="VEuPathDB" id="FungiDB:SPRG_13807"/>
<gene>
    <name evidence="2" type="ORF">SPRG_13807</name>
</gene>
<keyword evidence="1" id="KW-0732">Signal</keyword>
<keyword evidence="3" id="KW-1185">Reference proteome</keyword>
<name>A0A067BS64_SAPPC</name>
<dbReference type="AlphaFoldDB" id="A0A067BS64"/>
<dbReference type="GeneID" id="24135658"/>
<evidence type="ECO:0000313" key="2">
    <source>
        <dbReference type="EMBL" id="KDO21098.1"/>
    </source>
</evidence>
<dbReference type="Proteomes" id="UP000030745">
    <property type="component" value="Unassembled WGS sequence"/>
</dbReference>
<reference evidence="2 3" key="1">
    <citation type="journal article" date="2013" name="PLoS Genet.">
        <title>Distinctive expansion of potential virulence genes in the genome of the oomycete fish pathogen Saprolegnia parasitica.</title>
        <authorList>
            <person name="Jiang R.H."/>
            <person name="de Bruijn I."/>
            <person name="Haas B.J."/>
            <person name="Belmonte R."/>
            <person name="Lobach L."/>
            <person name="Christie J."/>
            <person name="van den Ackerveken G."/>
            <person name="Bottin A."/>
            <person name="Bulone V."/>
            <person name="Diaz-Moreno S.M."/>
            <person name="Dumas B."/>
            <person name="Fan L."/>
            <person name="Gaulin E."/>
            <person name="Govers F."/>
            <person name="Grenville-Briggs L.J."/>
            <person name="Horner N.R."/>
            <person name="Levin J.Z."/>
            <person name="Mammella M."/>
            <person name="Meijer H.J."/>
            <person name="Morris P."/>
            <person name="Nusbaum C."/>
            <person name="Oome S."/>
            <person name="Phillips A.J."/>
            <person name="van Rooyen D."/>
            <person name="Rzeszutek E."/>
            <person name="Saraiva M."/>
            <person name="Secombes C.J."/>
            <person name="Seidl M.F."/>
            <person name="Snel B."/>
            <person name="Stassen J.H."/>
            <person name="Sykes S."/>
            <person name="Tripathy S."/>
            <person name="van den Berg H."/>
            <person name="Vega-Arreguin J.C."/>
            <person name="Wawra S."/>
            <person name="Young S.K."/>
            <person name="Zeng Q."/>
            <person name="Dieguez-Uribeondo J."/>
            <person name="Russ C."/>
            <person name="Tyler B.M."/>
            <person name="van West P."/>
        </authorList>
    </citation>
    <scope>NUCLEOTIDE SEQUENCE [LARGE SCALE GENOMIC DNA]</scope>
    <source>
        <strain evidence="2 3">CBS 223.65</strain>
    </source>
</reference>
<dbReference type="RefSeq" id="XP_012208193.1">
    <property type="nucleotide sequence ID" value="XM_012352803.1"/>
</dbReference>
<evidence type="ECO:0000256" key="1">
    <source>
        <dbReference type="SAM" id="SignalP"/>
    </source>
</evidence>
<proteinExistence type="predicted"/>
<accession>A0A067BS64</accession>
<protein>
    <recommendedName>
        <fullName evidence="4">Lon N-terminal domain-containing protein</fullName>
    </recommendedName>
</protein>
<organism evidence="2 3">
    <name type="scientific">Saprolegnia parasitica (strain CBS 223.65)</name>
    <dbReference type="NCBI Taxonomy" id="695850"/>
    <lineage>
        <taxon>Eukaryota</taxon>
        <taxon>Sar</taxon>
        <taxon>Stramenopiles</taxon>
        <taxon>Oomycota</taxon>
        <taxon>Saprolegniomycetes</taxon>
        <taxon>Saprolegniales</taxon>
        <taxon>Saprolegniaceae</taxon>
        <taxon>Saprolegnia</taxon>
    </lineage>
</organism>
<feature type="chain" id="PRO_5001637041" description="Lon N-terminal domain-containing protein" evidence="1">
    <location>
        <begin position="22"/>
        <end position="181"/>
    </location>
</feature>
<dbReference type="OrthoDB" id="64823at2759"/>
<sequence length="181" mass="20781">MGRQLLSEKAFLTLFIPLACALFFGAPAMVLQSYKEPMQRTLGATPTYVQGQMHKWWQKKTKSLHLMTSDGGPSDVEIPLVFLHERYPTDGTKTLRLHDAKYKRMATSMERSKSPSPLGYVYIFDTKDARELPTGELVHVTGVQWENDTCLLNTTHQRSFRIKSIRRDAKQGIMYAKVEWI</sequence>
<feature type="signal peptide" evidence="1">
    <location>
        <begin position="1"/>
        <end position="21"/>
    </location>
</feature>
<dbReference type="EMBL" id="KK583295">
    <property type="protein sequence ID" value="KDO21098.1"/>
    <property type="molecule type" value="Genomic_DNA"/>
</dbReference>
<evidence type="ECO:0000313" key="3">
    <source>
        <dbReference type="Proteomes" id="UP000030745"/>
    </source>
</evidence>
<evidence type="ECO:0008006" key="4">
    <source>
        <dbReference type="Google" id="ProtNLM"/>
    </source>
</evidence>